<keyword evidence="4 8" id="KW-0378">Hydrolase</keyword>
<dbReference type="GO" id="GO:0016818">
    <property type="term" value="F:hydrolase activity, acting on acid anhydrides, in phosphorus-containing anhydrides"/>
    <property type="evidence" value="ECO:0007669"/>
    <property type="project" value="InterPro"/>
</dbReference>
<evidence type="ECO:0000256" key="1">
    <source>
        <dbReference type="ARBA" id="ARBA00001936"/>
    </source>
</evidence>
<dbReference type="PANTHER" id="PTHR12318:SF0">
    <property type="entry name" value="ACYL-COENZYME A DIPHOSPHATASE NUDT19"/>
    <property type="match status" value="1"/>
</dbReference>
<dbReference type="PANTHER" id="PTHR12318">
    <property type="entry name" value="TESTOSTERONE-REGULATED PROTEIN RP2"/>
    <property type="match status" value="1"/>
</dbReference>
<dbReference type="InterPro" id="IPR000086">
    <property type="entry name" value="NUDIX_hydrolase_dom"/>
</dbReference>
<organism evidence="8 9">
    <name type="scientific">Flavimaribacter sediminis</name>
    <dbReference type="NCBI Taxonomy" id="2865987"/>
    <lineage>
        <taxon>Bacteria</taxon>
        <taxon>Pseudomonadati</taxon>
        <taxon>Pseudomonadota</taxon>
        <taxon>Alphaproteobacteria</taxon>
        <taxon>Hyphomicrobiales</taxon>
        <taxon>Rhizobiaceae</taxon>
        <taxon>Flavimaribacter</taxon>
    </lineage>
</organism>
<dbReference type="PROSITE" id="PS51462">
    <property type="entry name" value="NUDIX"/>
    <property type="match status" value="1"/>
</dbReference>
<evidence type="ECO:0000259" key="7">
    <source>
        <dbReference type="PROSITE" id="PS51462"/>
    </source>
</evidence>
<keyword evidence="9" id="KW-1185">Reference proteome</keyword>
<dbReference type="EMBL" id="JAICBX010000001">
    <property type="protein sequence ID" value="MBW8636603.1"/>
    <property type="molecule type" value="Genomic_DNA"/>
</dbReference>
<evidence type="ECO:0000313" key="9">
    <source>
        <dbReference type="Proteomes" id="UP001196509"/>
    </source>
</evidence>
<dbReference type="SUPFAM" id="SSF55811">
    <property type="entry name" value="Nudix"/>
    <property type="match status" value="1"/>
</dbReference>
<dbReference type="CDD" id="cd18870">
    <property type="entry name" value="NUDIX_AcylCoAdiphos_Nudt19"/>
    <property type="match status" value="1"/>
</dbReference>
<dbReference type="InterPro" id="IPR015797">
    <property type="entry name" value="NUDIX_hydrolase-like_dom_sf"/>
</dbReference>
<keyword evidence="6" id="KW-0464">Manganese</keyword>
<comment type="caution">
    <text evidence="8">The sequence shown here is derived from an EMBL/GenBank/DDBJ whole genome shotgun (WGS) entry which is preliminary data.</text>
</comment>
<accession>A0AAE2ZHF8</accession>
<sequence>MDTPEFPNRFANKVDMDADASKRTGDYPLLRPTDAATLIVIDRSGDEPAVLMGKRHVAHAFMPDLYVFPGGRRDPHDGRVPVANHLEETVTAKLMQKMASPASPVRAQALATAAIRETYEEVGLLIAAEGRTINRGVWKDFADRGLAPMQSKLRYIARAITPPRQKRRFDTRFFACFRDEIGYARPEASNELVDLRWVRFSEMEEVSMPRITLAVIEDLRQAMLRDADLPFGGPVPFYQSRYGRRSREIL</sequence>
<dbReference type="AlphaFoldDB" id="A0AAE2ZHF8"/>
<dbReference type="RefSeq" id="WP_220227270.1">
    <property type="nucleotide sequence ID" value="NZ_JAICBX010000001.1"/>
</dbReference>
<keyword evidence="5" id="KW-0460">Magnesium</keyword>
<reference evidence="8" key="1">
    <citation type="submission" date="2021-08" db="EMBL/GenBank/DDBJ databases">
        <title>Hoeflea bacterium WL0058 sp. nov., isolated from the sediment.</title>
        <authorList>
            <person name="Wang L."/>
            <person name="Zhang D."/>
        </authorList>
    </citation>
    <scope>NUCLEOTIDE SEQUENCE</scope>
    <source>
        <strain evidence="8">WL0058</strain>
    </source>
</reference>
<keyword evidence="3" id="KW-0479">Metal-binding</keyword>
<protein>
    <submittedName>
        <fullName evidence="8">NUDIX hydrolase</fullName>
    </submittedName>
</protein>
<evidence type="ECO:0000256" key="4">
    <source>
        <dbReference type="ARBA" id="ARBA00022801"/>
    </source>
</evidence>
<dbReference type="InterPro" id="IPR039121">
    <property type="entry name" value="NUDT19"/>
</dbReference>
<evidence type="ECO:0000256" key="3">
    <source>
        <dbReference type="ARBA" id="ARBA00022723"/>
    </source>
</evidence>
<name>A0AAE2ZHF8_9HYPH</name>
<dbReference type="Proteomes" id="UP001196509">
    <property type="component" value="Unassembled WGS sequence"/>
</dbReference>
<proteinExistence type="predicted"/>
<comment type="cofactor">
    <cofactor evidence="2">
        <name>Mg(2+)</name>
        <dbReference type="ChEBI" id="CHEBI:18420"/>
    </cofactor>
</comment>
<feature type="domain" description="Nudix hydrolase" evidence="7">
    <location>
        <begin position="31"/>
        <end position="221"/>
    </location>
</feature>
<evidence type="ECO:0000256" key="5">
    <source>
        <dbReference type="ARBA" id="ARBA00022842"/>
    </source>
</evidence>
<comment type="cofactor">
    <cofactor evidence="1">
        <name>Mn(2+)</name>
        <dbReference type="ChEBI" id="CHEBI:29035"/>
    </cofactor>
</comment>
<dbReference type="GO" id="GO:0046872">
    <property type="term" value="F:metal ion binding"/>
    <property type="evidence" value="ECO:0007669"/>
    <property type="project" value="UniProtKB-KW"/>
</dbReference>
<dbReference type="Gene3D" id="3.90.79.10">
    <property type="entry name" value="Nucleoside Triphosphate Pyrophosphohydrolase"/>
    <property type="match status" value="1"/>
</dbReference>
<gene>
    <name evidence="8" type="ORF">K1W69_05320</name>
</gene>
<evidence type="ECO:0000313" key="8">
    <source>
        <dbReference type="EMBL" id="MBW8636603.1"/>
    </source>
</evidence>
<evidence type="ECO:0000256" key="6">
    <source>
        <dbReference type="ARBA" id="ARBA00023211"/>
    </source>
</evidence>
<evidence type="ECO:0000256" key="2">
    <source>
        <dbReference type="ARBA" id="ARBA00001946"/>
    </source>
</evidence>